<dbReference type="Pfam" id="PF13565">
    <property type="entry name" value="HTH_32"/>
    <property type="match status" value="1"/>
</dbReference>
<sequence>MLLTADGHGTYAIMAATGKSKTSVWRWQERFAADGIEGLPSDKFRAPGKAPVAPAKVAEVVRMTHEPPPHEALHWTARALARAVSLGVITVQQIWAAHGVAPHRWRTFKLSRDPAFVEKLRDVVGLTWRRRHPTVVLSIDETSQIQALDRTPPVLPLKRSRGATMTHDYTRKGTMTLFTVLNETGGLPALWSGLGGPPPSARIAAGLAVGVVSDSGMTGLPSWPVFFSEPTRLLNLLHVGTDCPGSLKPMSQAAKTGSIGGSHQGGAFAGPAFE</sequence>
<gene>
    <name evidence="1" type="ORF">DLJ53_34425</name>
</gene>
<dbReference type="InterPro" id="IPR009057">
    <property type="entry name" value="Homeodomain-like_sf"/>
</dbReference>
<dbReference type="NCBIfam" id="NF033545">
    <property type="entry name" value="transpos_IS630"/>
    <property type="match status" value="1"/>
</dbReference>
<comment type="caution">
    <text evidence="1">The sequence shown here is derived from an EMBL/GenBank/DDBJ whole genome shotgun (WGS) entry which is preliminary data.</text>
</comment>
<keyword evidence="2" id="KW-1185">Reference proteome</keyword>
<reference evidence="1 2" key="1">
    <citation type="submission" date="2018-05" db="EMBL/GenBank/DDBJ databases">
        <title>Acuticoccus sediminis sp. nov., isolated from deep-sea sediment of Indian Ocean.</title>
        <authorList>
            <person name="Liu X."/>
            <person name="Lai Q."/>
            <person name="Du Y."/>
            <person name="Sun F."/>
            <person name="Zhang X."/>
            <person name="Wang S."/>
            <person name="Shao Z."/>
        </authorList>
    </citation>
    <scope>NUCLEOTIDE SEQUENCE [LARGE SCALE GENOMIC DNA]</scope>
    <source>
        <strain evidence="1 2">PTG4-2</strain>
    </source>
</reference>
<dbReference type="AlphaFoldDB" id="A0A8B2NFR5"/>
<name>A0A8B2NFR5_9HYPH</name>
<accession>A0A8B2NFR5</accession>
<dbReference type="RefSeq" id="WP_111352831.1">
    <property type="nucleotide sequence ID" value="NZ_QHHQ01000032.1"/>
</dbReference>
<evidence type="ECO:0000313" key="2">
    <source>
        <dbReference type="Proteomes" id="UP000249590"/>
    </source>
</evidence>
<organism evidence="1 2">
    <name type="scientific">Acuticoccus sediminis</name>
    <dbReference type="NCBI Taxonomy" id="2184697"/>
    <lineage>
        <taxon>Bacteria</taxon>
        <taxon>Pseudomonadati</taxon>
        <taxon>Pseudomonadota</taxon>
        <taxon>Alphaproteobacteria</taxon>
        <taxon>Hyphomicrobiales</taxon>
        <taxon>Amorphaceae</taxon>
        <taxon>Acuticoccus</taxon>
    </lineage>
</organism>
<protein>
    <submittedName>
        <fullName evidence="1">IS630 family transposase</fullName>
    </submittedName>
</protein>
<dbReference type="InterPro" id="IPR047655">
    <property type="entry name" value="Transpos_IS630-like"/>
</dbReference>
<evidence type="ECO:0000313" key="1">
    <source>
        <dbReference type="EMBL" id="RAH95320.1"/>
    </source>
</evidence>
<dbReference type="SUPFAM" id="SSF46689">
    <property type="entry name" value="Homeodomain-like"/>
    <property type="match status" value="1"/>
</dbReference>
<dbReference type="Proteomes" id="UP000249590">
    <property type="component" value="Unassembled WGS sequence"/>
</dbReference>
<dbReference type="OrthoDB" id="2375382at2"/>
<dbReference type="EMBL" id="QHHQ01000032">
    <property type="protein sequence ID" value="RAH95320.1"/>
    <property type="molecule type" value="Genomic_DNA"/>
</dbReference>
<proteinExistence type="predicted"/>